<evidence type="ECO:0000256" key="2">
    <source>
        <dbReference type="ARBA" id="ARBA00022679"/>
    </source>
</evidence>
<dbReference type="PANTHER" id="PTHR45992">
    <property type="entry name" value="EUKARYOTIC ELONGATION FACTOR 2 KINASE-RELATED"/>
    <property type="match status" value="1"/>
</dbReference>
<dbReference type="PROSITE" id="PS51158">
    <property type="entry name" value="ALPHA_KINASE"/>
    <property type="match status" value="1"/>
</dbReference>
<feature type="region of interest" description="Disordered" evidence="6">
    <location>
        <begin position="1"/>
        <end position="57"/>
    </location>
</feature>
<organism evidence="8 9">
    <name type="scientific">Tetraparma gracilis</name>
    <dbReference type="NCBI Taxonomy" id="2962635"/>
    <lineage>
        <taxon>Eukaryota</taxon>
        <taxon>Sar</taxon>
        <taxon>Stramenopiles</taxon>
        <taxon>Ochrophyta</taxon>
        <taxon>Bolidophyceae</taxon>
        <taxon>Parmales</taxon>
        <taxon>Triparmaceae</taxon>
        <taxon>Tetraparma</taxon>
    </lineage>
</organism>
<feature type="region of interest" description="Disordered" evidence="6">
    <location>
        <begin position="364"/>
        <end position="387"/>
    </location>
</feature>
<feature type="compositionally biased region" description="Acidic residues" evidence="6">
    <location>
        <begin position="423"/>
        <end position="437"/>
    </location>
</feature>
<evidence type="ECO:0000256" key="3">
    <source>
        <dbReference type="ARBA" id="ARBA00022741"/>
    </source>
</evidence>
<keyword evidence="2" id="KW-0808">Transferase</keyword>
<dbReference type="SMART" id="SM00811">
    <property type="entry name" value="Alpha_kinase"/>
    <property type="match status" value="1"/>
</dbReference>
<evidence type="ECO:0000256" key="4">
    <source>
        <dbReference type="ARBA" id="ARBA00022777"/>
    </source>
</evidence>
<dbReference type="CDD" id="cd04508">
    <property type="entry name" value="Tudor_SF"/>
    <property type="match status" value="2"/>
</dbReference>
<gene>
    <name evidence="8" type="ORF">TeGR_g2400</name>
</gene>
<feature type="region of interest" description="Disordered" evidence="6">
    <location>
        <begin position="421"/>
        <end position="449"/>
    </location>
</feature>
<dbReference type="Gene3D" id="3.30.200.20">
    <property type="entry name" value="Phosphorylase Kinase, domain 1"/>
    <property type="match status" value="1"/>
</dbReference>
<accession>A0ABQ6MIC3</accession>
<keyword evidence="4" id="KW-0418">Kinase</keyword>
<feature type="domain" description="Alpha-type protein kinase" evidence="7">
    <location>
        <begin position="98"/>
        <end position="329"/>
    </location>
</feature>
<evidence type="ECO:0000256" key="1">
    <source>
        <dbReference type="ARBA" id="ARBA00022527"/>
    </source>
</evidence>
<dbReference type="InterPro" id="IPR051852">
    <property type="entry name" value="Alpha-type_PK"/>
</dbReference>
<protein>
    <recommendedName>
        <fullName evidence="7">Alpha-type protein kinase domain-containing protein</fullName>
    </recommendedName>
</protein>
<name>A0ABQ6MIC3_9STRA</name>
<comment type="caution">
    <text evidence="8">The sequence shown here is derived from an EMBL/GenBank/DDBJ whole genome shotgun (WGS) entry which is preliminary data.</text>
</comment>
<evidence type="ECO:0000256" key="6">
    <source>
        <dbReference type="SAM" id="MobiDB-lite"/>
    </source>
</evidence>
<evidence type="ECO:0000313" key="8">
    <source>
        <dbReference type="EMBL" id="GMI26953.1"/>
    </source>
</evidence>
<sequence>MSSPPPAPPPLIAHSSSTGSDLAITRRFTGSPSPLPPPPGDEEEASSPSPSTSPGRRALGAKIRELAKIAASKDDPWLKHDIASIAAERVIRHQYRPAGDATHGVWVTDDSMVKIQKDPFDEGAMRQCYRMKKLSQLPGDATNHAFHRINWNGAPNYVAKSYKTPDGRPNVTPEGRQQAFDDVKLQYEAAHHADEYNDSHPPKKIHIIRAYAIEFPDREGSPVMTVERFIDGSDEYGKGYVKHNTNSGFVDEDMHRLTPQTFSAHSFYASGGERMVVDVQGVGDLYTDPQVHSKDMRFGDADLGPRGFALFFHSFRHTSLCDVLGIPKFEMSRNELKVQEEHEQAQMRKDKEEQERIEREIKEQEARAKEVATTGTRMKRGSSGGRRKTLAMMQDQLKMNRRTMKQTAMRGVNLLEALGGSMEEGDEEAEDGDEEDAAPVVRRPRSQSTEDYEQMLVNICVNPAPDPFSYLSKNDLRPSESTTLALAEAHLEIAKLYGQRRFNAEGEEEKAPDAESATFHVCQSAALGNPEGCVLAARLLLGLGAGRVCEGMSLHCENGGEKARAVLARVKGEVQWKAVAAGMLAKHYSKEMDSGELVAACEVCLAYLGGDEGGEAGFEEGGAVTAAYGGGNSWYSGVVRGVKEDGTVNVYYPEDDEDEWLPAKFVKKVEAAKWKVGDVVEGAFGGGDAWYEAEVRAVDGGNITVFYLEDQEEEILGEEFVRAKGGGEDGGVKDERKLDLAVFELYAVMGDAKSAGGDEDGAREFWSKAGDEAIKAGKSKLGMELKMKAEA</sequence>
<dbReference type="SUPFAM" id="SSF56112">
    <property type="entry name" value="Protein kinase-like (PK-like)"/>
    <property type="match status" value="1"/>
</dbReference>
<dbReference type="EMBL" id="BRYB01002880">
    <property type="protein sequence ID" value="GMI26953.1"/>
    <property type="molecule type" value="Genomic_DNA"/>
</dbReference>
<dbReference type="Pfam" id="PF02816">
    <property type="entry name" value="Alpha_kinase"/>
    <property type="match status" value="1"/>
</dbReference>
<keyword evidence="9" id="KW-1185">Reference proteome</keyword>
<evidence type="ECO:0000256" key="5">
    <source>
        <dbReference type="ARBA" id="ARBA00022840"/>
    </source>
</evidence>
<dbReference type="PANTHER" id="PTHR45992:SF2">
    <property type="entry name" value="EUKARYOTIC ELONGATION FACTOR 2 KINASE"/>
    <property type="match status" value="1"/>
</dbReference>
<keyword evidence="5" id="KW-0067">ATP-binding</keyword>
<dbReference type="Gene3D" id="2.30.30.140">
    <property type="match status" value="2"/>
</dbReference>
<reference evidence="8 9" key="1">
    <citation type="journal article" date="2023" name="Commun. Biol.">
        <title>Genome analysis of Parmales, the sister group of diatoms, reveals the evolutionary specialization of diatoms from phago-mixotrophs to photoautotrophs.</title>
        <authorList>
            <person name="Ban H."/>
            <person name="Sato S."/>
            <person name="Yoshikawa S."/>
            <person name="Yamada K."/>
            <person name="Nakamura Y."/>
            <person name="Ichinomiya M."/>
            <person name="Sato N."/>
            <person name="Blanc-Mathieu R."/>
            <person name="Endo H."/>
            <person name="Kuwata A."/>
            <person name="Ogata H."/>
        </authorList>
    </citation>
    <scope>NUCLEOTIDE SEQUENCE [LARGE SCALE GENOMIC DNA]</scope>
</reference>
<dbReference type="Proteomes" id="UP001165060">
    <property type="component" value="Unassembled WGS sequence"/>
</dbReference>
<feature type="compositionally biased region" description="Pro residues" evidence="6">
    <location>
        <begin position="1"/>
        <end position="11"/>
    </location>
</feature>
<dbReference type="InterPro" id="IPR011009">
    <property type="entry name" value="Kinase-like_dom_sf"/>
</dbReference>
<feature type="compositionally biased region" description="Basic residues" evidence="6">
    <location>
        <begin position="377"/>
        <end position="387"/>
    </location>
</feature>
<evidence type="ECO:0000313" key="9">
    <source>
        <dbReference type="Proteomes" id="UP001165060"/>
    </source>
</evidence>
<keyword evidence="3" id="KW-0547">Nucleotide-binding</keyword>
<dbReference type="InterPro" id="IPR004166">
    <property type="entry name" value="a-kinase_dom"/>
</dbReference>
<evidence type="ECO:0000259" key="7">
    <source>
        <dbReference type="PROSITE" id="PS51158"/>
    </source>
</evidence>
<dbReference type="Gene3D" id="3.20.200.10">
    <property type="entry name" value="MHCK/EF2 kinase"/>
    <property type="match status" value="1"/>
</dbReference>
<proteinExistence type="predicted"/>
<keyword evidence="1" id="KW-0723">Serine/threonine-protein kinase</keyword>